<sequence>MACWSDASDTPDTADSAKPDAVRTRLLIISDTHGAPVTIGPNLDADVAIHCGDLTRESKLAEFQTAIDLLRSIHAPLKLVIAGNHDFALDTPVFQKKVDDARRLQGIGRKLIAYDYGEYGEARRLFDEAKDAGIVFLDEGNHDFFLGNGALLKVYASPFTPSLGDWAFQYTPQQGHQFAIAEGTHIAVTHGPPLGICDYTQARVRAGCPSLFGAVARSKPLLHCFGHIHEGWGARLVSWRDPLSQNPSHFTDIDNHRSTMIETLSTFRAKSREWTEREGGCVKAKHGSRDILPICPGRQTLFVNAAVEDLCGQPPHLPWLVELELPRYTGKDPDVYPPGLENVVGSGDTTTWGNYTKI</sequence>
<feature type="domain" description="Calcineurin-like phosphoesterase" evidence="1">
    <location>
        <begin position="25"/>
        <end position="230"/>
    </location>
</feature>
<evidence type="ECO:0000313" key="2">
    <source>
        <dbReference type="EMBL" id="RWA03156.1"/>
    </source>
</evidence>
<dbReference type="SUPFAM" id="SSF56300">
    <property type="entry name" value="Metallo-dependent phosphatases"/>
    <property type="match status" value="1"/>
</dbReference>
<organism evidence="2 3">
    <name type="scientific">Xylaria grammica</name>
    <dbReference type="NCBI Taxonomy" id="363999"/>
    <lineage>
        <taxon>Eukaryota</taxon>
        <taxon>Fungi</taxon>
        <taxon>Dikarya</taxon>
        <taxon>Ascomycota</taxon>
        <taxon>Pezizomycotina</taxon>
        <taxon>Sordariomycetes</taxon>
        <taxon>Xylariomycetidae</taxon>
        <taxon>Xylariales</taxon>
        <taxon>Xylariaceae</taxon>
        <taxon>Xylaria</taxon>
    </lineage>
</organism>
<dbReference type="InterPro" id="IPR029052">
    <property type="entry name" value="Metallo-depent_PP-like"/>
</dbReference>
<gene>
    <name evidence="2" type="ORF">EKO27_g11948</name>
</gene>
<dbReference type="EMBL" id="RYZI01000914">
    <property type="protein sequence ID" value="RWA03156.1"/>
    <property type="molecule type" value="Genomic_DNA"/>
</dbReference>
<dbReference type="InterPro" id="IPR051693">
    <property type="entry name" value="UPF0046_metallophosphoest"/>
</dbReference>
<reference evidence="2 3" key="1">
    <citation type="submission" date="2018-12" db="EMBL/GenBank/DDBJ databases">
        <title>Draft genome sequence of Xylaria grammica IHI A82.</title>
        <authorList>
            <person name="Buettner E."/>
            <person name="Kellner H."/>
        </authorList>
    </citation>
    <scope>NUCLEOTIDE SEQUENCE [LARGE SCALE GENOMIC DNA]</scope>
    <source>
        <strain evidence="2 3">IHI A82</strain>
    </source>
</reference>
<dbReference type="Gene3D" id="3.60.21.10">
    <property type="match status" value="1"/>
</dbReference>
<dbReference type="CDD" id="cd07379">
    <property type="entry name" value="MPP_239FB"/>
    <property type="match status" value="1"/>
</dbReference>
<accession>A0A439CLX0</accession>
<dbReference type="AlphaFoldDB" id="A0A439CLX0"/>
<evidence type="ECO:0000259" key="1">
    <source>
        <dbReference type="Pfam" id="PF00149"/>
    </source>
</evidence>
<protein>
    <recommendedName>
        <fullName evidence="1">Calcineurin-like phosphoesterase domain-containing protein</fullName>
    </recommendedName>
</protein>
<proteinExistence type="predicted"/>
<dbReference type="InterPro" id="IPR004843">
    <property type="entry name" value="Calcineurin-like_PHP"/>
</dbReference>
<dbReference type="Proteomes" id="UP000286045">
    <property type="component" value="Unassembled WGS sequence"/>
</dbReference>
<name>A0A439CLX0_9PEZI</name>
<dbReference type="Pfam" id="PF00149">
    <property type="entry name" value="Metallophos"/>
    <property type="match status" value="1"/>
</dbReference>
<evidence type="ECO:0000313" key="3">
    <source>
        <dbReference type="Proteomes" id="UP000286045"/>
    </source>
</evidence>
<dbReference type="PANTHER" id="PTHR12905:SF0">
    <property type="entry name" value="CALCINEURIN-LIKE PHOSPHOESTERASE DOMAIN-CONTAINING PROTEIN"/>
    <property type="match status" value="1"/>
</dbReference>
<dbReference type="GO" id="GO:0016787">
    <property type="term" value="F:hydrolase activity"/>
    <property type="evidence" value="ECO:0007669"/>
    <property type="project" value="InterPro"/>
</dbReference>
<comment type="caution">
    <text evidence="2">The sequence shown here is derived from an EMBL/GenBank/DDBJ whole genome shotgun (WGS) entry which is preliminary data.</text>
</comment>
<keyword evidence="3" id="KW-1185">Reference proteome</keyword>
<dbReference type="PANTHER" id="PTHR12905">
    <property type="entry name" value="METALLOPHOSPHOESTERASE"/>
    <property type="match status" value="1"/>
</dbReference>